<sequence>MKMILKLPAITMVATLLLLASVLGHARIEPFSPTLKPKFQIDSKPFNPPVIPTEPFPPPPPNHDAMISVQQFPVIPYCPPGYQNPGCPPSS</sequence>
<evidence type="ECO:0000313" key="3">
    <source>
        <dbReference type="Proteomes" id="UP000078284"/>
    </source>
</evidence>
<proteinExistence type="predicted"/>
<comment type="caution">
    <text evidence="2">The sequence shown here is derived from an EMBL/GenBank/DDBJ whole genome shotgun (WGS) entry which is preliminary data.</text>
</comment>
<evidence type="ECO:0000313" key="2">
    <source>
        <dbReference type="EMBL" id="OAP10233.1"/>
    </source>
</evidence>
<gene>
    <name evidence="2" type="ordered locus">AXX17_At2g01520</name>
</gene>
<dbReference type="AlphaFoldDB" id="A0A178VYS9"/>
<feature type="chain" id="PRO_5008095398" description="Transmembrane protein" evidence="1">
    <location>
        <begin position="27"/>
        <end position="91"/>
    </location>
</feature>
<protein>
    <recommendedName>
        <fullName evidence="4">Transmembrane protein</fullName>
    </recommendedName>
</protein>
<feature type="signal peptide" evidence="1">
    <location>
        <begin position="1"/>
        <end position="26"/>
    </location>
</feature>
<keyword evidence="1" id="KW-0732">Signal</keyword>
<evidence type="ECO:0008006" key="4">
    <source>
        <dbReference type="Google" id="ProtNLM"/>
    </source>
</evidence>
<organism evidence="2 3">
    <name type="scientific">Arabidopsis thaliana</name>
    <name type="common">Mouse-ear cress</name>
    <dbReference type="NCBI Taxonomy" id="3702"/>
    <lineage>
        <taxon>Eukaryota</taxon>
        <taxon>Viridiplantae</taxon>
        <taxon>Streptophyta</taxon>
        <taxon>Embryophyta</taxon>
        <taxon>Tracheophyta</taxon>
        <taxon>Spermatophyta</taxon>
        <taxon>Magnoliopsida</taxon>
        <taxon>eudicotyledons</taxon>
        <taxon>Gunneridae</taxon>
        <taxon>Pentapetalae</taxon>
        <taxon>rosids</taxon>
        <taxon>malvids</taxon>
        <taxon>Brassicales</taxon>
        <taxon>Brassicaceae</taxon>
        <taxon>Camelineae</taxon>
        <taxon>Arabidopsis</taxon>
    </lineage>
</organism>
<accession>A0A178VYS9</accession>
<name>A0A178VYS9_ARATH</name>
<reference evidence="3" key="1">
    <citation type="journal article" date="2016" name="Proc. Natl. Acad. Sci. U.S.A.">
        <title>Chromosome-level assembly of Arabidopsis thaliana Ler reveals the extent of translocation and inversion polymorphisms.</title>
        <authorList>
            <person name="Zapata L."/>
            <person name="Ding J."/>
            <person name="Willing E.M."/>
            <person name="Hartwig B."/>
            <person name="Bezdan D."/>
            <person name="Jiao W.B."/>
            <person name="Patel V."/>
            <person name="Velikkakam James G."/>
            <person name="Koornneef M."/>
            <person name="Ossowski S."/>
            <person name="Schneeberger K."/>
        </authorList>
    </citation>
    <scope>NUCLEOTIDE SEQUENCE [LARGE SCALE GENOMIC DNA]</scope>
    <source>
        <strain evidence="3">cv. Landsberg erecta</strain>
    </source>
</reference>
<dbReference type="Proteomes" id="UP000078284">
    <property type="component" value="Chromosome 2"/>
</dbReference>
<dbReference type="ExpressionAtlas" id="A0A178VYS9">
    <property type="expression patterns" value="baseline and differential"/>
</dbReference>
<dbReference type="EMBL" id="LUHQ01000002">
    <property type="protein sequence ID" value="OAP10233.1"/>
    <property type="molecule type" value="Genomic_DNA"/>
</dbReference>
<evidence type="ECO:0000256" key="1">
    <source>
        <dbReference type="SAM" id="SignalP"/>
    </source>
</evidence>